<dbReference type="SMART" id="SM00448">
    <property type="entry name" value="REC"/>
    <property type="match status" value="1"/>
</dbReference>
<organism evidence="3 4">
    <name type="scientific">Halogranum gelatinilyticum</name>
    <dbReference type="NCBI Taxonomy" id="660521"/>
    <lineage>
        <taxon>Archaea</taxon>
        <taxon>Methanobacteriati</taxon>
        <taxon>Methanobacteriota</taxon>
        <taxon>Stenosarchaea group</taxon>
        <taxon>Halobacteria</taxon>
        <taxon>Halobacteriales</taxon>
        <taxon>Haloferacaceae</taxon>
    </lineage>
</organism>
<keyword evidence="1" id="KW-0597">Phosphoprotein</keyword>
<dbReference type="STRING" id="660521.SAMN04487949_1933"/>
<keyword evidence="4" id="KW-1185">Reference proteome</keyword>
<dbReference type="AlphaFoldDB" id="A0A1G9TVT5"/>
<evidence type="ECO:0000259" key="2">
    <source>
        <dbReference type="PROSITE" id="PS50110"/>
    </source>
</evidence>
<dbReference type="OrthoDB" id="199137at2157"/>
<dbReference type="Pfam" id="PF18545">
    <property type="entry name" value="HalOD1"/>
    <property type="match status" value="1"/>
</dbReference>
<sequence>MTPHMTVLHVDDDPDFLDVSSALFATGEAFETLTAPTAEDGLRLLEEHEVDCIVSDFVVTAEGIPFISAARDFTADIPIVLFTGKEWDAVADDAIRANVTEYVQKSGVDEIYAVKRHVEQLAAARGASLVLGEDRRDALSSVAPVSSLAVSATFDGEWELIGRYDWTETEELGVALVEAVESYTDEDLETFEPLFESIDAEALQAVLEPRPFDGERPGIQVRFPYRGYELVVTSDGDIGIRPL</sequence>
<dbReference type="InterPro" id="IPR040624">
    <property type="entry name" value="HalOD1"/>
</dbReference>
<dbReference type="Gene3D" id="3.40.50.2300">
    <property type="match status" value="1"/>
</dbReference>
<protein>
    <submittedName>
        <fullName evidence="3">DNA-binding transcriptional response regulator, NtrC family, contains REC, AAA-type ATPase, and a Fis-type DNA-binding domains</fullName>
    </submittedName>
</protein>
<gene>
    <name evidence="3" type="ORF">SAMN04487949_1933</name>
</gene>
<dbReference type="Pfam" id="PF00072">
    <property type="entry name" value="Response_reg"/>
    <property type="match status" value="1"/>
</dbReference>
<evidence type="ECO:0000313" key="4">
    <source>
        <dbReference type="Proteomes" id="UP000199451"/>
    </source>
</evidence>
<dbReference type="InterPro" id="IPR011006">
    <property type="entry name" value="CheY-like_superfamily"/>
</dbReference>
<evidence type="ECO:0000313" key="3">
    <source>
        <dbReference type="EMBL" id="SDM51793.1"/>
    </source>
</evidence>
<feature type="domain" description="Response regulatory" evidence="2">
    <location>
        <begin position="6"/>
        <end position="129"/>
    </location>
</feature>
<accession>A0A1G9TVT5</accession>
<evidence type="ECO:0000256" key="1">
    <source>
        <dbReference type="PROSITE-ProRule" id="PRU00169"/>
    </source>
</evidence>
<reference evidence="4" key="1">
    <citation type="submission" date="2016-10" db="EMBL/GenBank/DDBJ databases">
        <authorList>
            <person name="Varghese N."/>
            <person name="Submissions S."/>
        </authorList>
    </citation>
    <scope>NUCLEOTIDE SEQUENCE [LARGE SCALE GENOMIC DNA]</scope>
    <source>
        <strain evidence="4">CGMCC 1.10119</strain>
    </source>
</reference>
<proteinExistence type="predicted"/>
<dbReference type="Proteomes" id="UP000199451">
    <property type="component" value="Unassembled WGS sequence"/>
</dbReference>
<dbReference type="InterPro" id="IPR001789">
    <property type="entry name" value="Sig_transdc_resp-reg_receiver"/>
</dbReference>
<feature type="modified residue" description="4-aspartylphosphate" evidence="1">
    <location>
        <position position="56"/>
    </location>
</feature>
<dbReference type="SUPFAM" id="SSF52172">
    <property type="entry name" value="CheY-like"/>
    <property type="match status" value="1"/>
</dbReference>
<dbReference type="EMBL" id="FNHL01000002">
    <property type="protein sequence ID" value="SDM51793.1"/>
    <property type="molecule type" value="Genomic_DNA"/>
</dbReference>
<keyword evidence="3" id="KW-0238">DNA-binding</keyword>
<name>A0A1G9TVT5_9EURY</name>
<dbReference type="RefSeq" id="WP_089697121.1">
    <property type="nucleotide sequence ID" value="NZ_FNHL01000002.1"/>
</dbReference>
<dbReference type="GO" id="GO:0000160">
    <property type="term" value="P:phosphorelay signal transduction system"/>
    <property type="evidence" value="ECO:0007669"/>
    <property type="project" value="InterPro"/>
</dbReference>
<dbReference type="GO" id="GO:0003677">
    <property type="term" value="F:DNA binding"/>
    <property type="evidence" value="ECO:0007669"/>
    <property type="project" value="UniProtKB-KW"/>
</dbReference>
<dbReference type="PROSITE" id="PS50110">
    <property type="entry name" value="RESPONSE_REGULATORY"/>
    <property type="match status" value="1"/>
</dbReference>